<dbReference type="InterPro" id="IPR002048">
    <property type="entry name" value="EF_hand_dom"/>
</dbReference>
<name>A8LMI0_DINSH</name>
<sequence>MKTTILSSVAAMALVASATAMSANTEMDADGDGVYSFAELLVGNPTLTEEAYTTMDANADGAVDPDELAAAQEAGLYPAGG</sequence>
<dbReference type="eggNOG" id="ENOG5033BY6">
    <property type="taxonomic scope" value="Bacteria"/>
</dbReference>
<dbReference type="InterPro" id="IPR011992">
    <property type="entry name" value="EF-hand-dom_pair"/>
</dbReference>
<dbReference type="AlphaFoldDB" id="A8LMI0"/>
<dbReference type="RefSeq" id="WP_012178455.1">
    <property type="nucleotide sequence ID" value="NC_009952.1"/>
</dbReference>
<protein>
    <recommendedName>
        <fullName evidence="2">EF-hand domain-containing protein</fullName>
    </recommendedName>
</protein>
<feature type="domain" description="EF-hand" evidence="2">
    <location>
        <begin position="55"/>
        <end position="69"/>
    </location>
</feature>
<dbReference type="Proteomes" id="UP000006833">
    <property type="component" value="Chromosome"/>
</dbReference>
<dbReference type="OrthoDB" id="5470953at2"/>
<dbReference type="Pfam" id="PF13202">
    <property type="entry name" value="EF-hand_5"/>
    <property type="match status" value="1"/>
</dbReference>
<evidence type="ECO:0000313" key="3">
    <source>
        <dbReference type="EMBL" id="ABV93525.1"/>
    </source>
</evidence>
<evidence type="ECO:0000256" key="1">
    <source>
        <dbReference type="SAM" id="SignalP"/>
    </source>
</evidence>
<dbReference type="InterPro" id="IPR018247">
    <property type="entry name" value="EF_Hand_1_Ca_BS"/>
</dbReference>
<dbReference type="SUPFAM" id="SSF47473">
    <property type="entry name" value="EF-hand"/>
    <property type="match status" value="1"/>
</dbReference>
<proteinExistence type="predicted"/>
<dbReference type="EMBL" id="CP000830">
    <property type="protein sequence ID" value="ABV93525.1"/>
    <property type="molecule type" value="Genomic_DNA"/>
</dbReference>
<organism evidence="3 4">
    <name type="scientific">Dinoroseobacter shibae (strain DSM 16493 / NCIMB 14021 / DFL 12)</name>
    <dbReference type="NCBI Taxonomy" id="398580"/>
    <lineage>
        <taxon>Bacteria</taxon>
        <taxon>Pseudomonadati</taxon>
        <taxon>Pseudomonadota</taxon>
        <taxon>Alphaproteobacteria</taxon>
        <taxon>Rhodobacterales</taxon>
        <taxon>Roseobacteraceae</taxon>
        <taxon>Dinoroseobacter</taxon>
    </lineage>
</organism>
<dbReference type="STRING" id="398580.Dshi_1783"/>
<keyword evidence="1" id="KW-0732">Signal</keyword>
<dbReference type="Gene3D" id="1.10.238.10">
    <property type="entry name" value="EF-hand"/>
    <property type="match status" value="1"/>
</dbReference>
<accession>A8LMI0</accession>
<keyword evidence="4" id="KW-1185">Reference proteome</keyword>
<feature type="chain" id="PRO_5002723409" description="EF-hand domain-containing protein" evidence="1">
    <location>
        <begin position="23"/>
        <end position="81"/>
    </location>
</feature>
<evidence type="ECO:0000313" key="4">
    <source>
        <dbReference type="Proteomes" id="UP000006833"/>
    </source>
</evidence>
<gene>
    <name evidence="3" type="ordered locus">Dshi_1783</name>
</gene>
<dbReference type="PROSITE" id="PS00018">
    <property type="entry name" value="EF_HAND_1"/>
    <property type="match status" value="1"/>
</dbReference>
<evidence type="ECO:0000259" key="2">
    <source>
        <dbReference type="Pfam" id="PF13202"/>
    </source>
</evidence>
<dbReference type="KEGG" id="dsh:Dshi_1783"/>
<feature type="signal peptide" evidence="1">
    <location>
        <begin position="1"/>
        <end position="22"/>
    </location>
</feature>
<dbReference type="HOGENOM" id="CLU_182254_1_0_5"/>
<reference evidence="4" key="1">
    <citation type="journal article" date="2010" name="ISME J.">
        <title>The complete genome sequence of the algal symbiont Dinoroseobacter shibae: a hitchhiker's guide to life in the sea.</title>
        <authorList>
            <person name="Wagner-Dobler I."/>
            <person name="Ballhausen B."/>
            <person name="Berger M."/>
            <person name="Brinkhoff T."/>
            <person name="Buchholz I."/>
            <person name="Bunk B."/>
            <person name="Cypionka H."/>
            <person name="Daniel R."/>
            <person name="Drepper T."/>
            <person name="Gerdts G."/>
            <person name="Hahnke S."/>
            <person name="Han C."/>
            <person name="Jahn D."/>
            <person name="Kalhoefer D."/>
            <person name="Kiss H."/>
            <person name="Klenk H.P."/>
            <person name="Kyrpides N."/>
            <person name="Liebl W."/>
            <person name="Liesegang H."/>
            <person name="Meincke L."/>
            <person name="Pati A."/>
            <person name="Petersen J."/>
            <person name="Piekarski T."/>
            <person name="Pommerenke C."/>
            <person name="Pradella S."/>
            <person name="Pukall R."/>
            <person name="Rabus R."/>
            <person name="Stackebrandt E."/>
            <person name="Thole S."/>
            <person name="Thompson L."/>
            <person name="Tielen P."/>
            <person name="Tomasch J."/>
            <person name="von Jan M."/>
            <person name="Wanphrut N."/>
            <person name="Wichels A."/>
            <person name="Zech H."/>
            <person name="Simon M."/>
        </authorList>
    </citation>
    <scope>NUCLEOTIDE SEQUENCE [LARGE SCALE GENOMIC DNA]</scope>
    <source>
        <strain evidence="4">DSM 16493 / NCIMB 14021 / DFL 12</strain>
    </source>
</reference>